<dbReference type="EMBL" id="GISG01214804">
    <property type="protein sequence ID" value="MBA4662124.1"/>
    <property type="molecule type" value="Transcribed_RNA"/>
</dbReference>
<name>A0A7C9EJ35_OPUST</name>
<organism evidence="1">
    <name type="scientific">Opuntia streptacantha</name>
    <name type="common">Prickly pear cactus</name>
    <name type="synonym">Opuntia cardona</name>
    <dbReference type="NCBI Taxonomy" id="393608"/>
    <lineage>
        <taxon>Eukaryota</taxon>
        <taxon>Viridiplantae</taxon>
        <taxon>Streptophyta</taxon>
        <taxon>Embryophyta</taxon>
        <taxon>Tracheophyta</taxon>
        <taxon>Spermatophyta</taxon>
        <taxon>Magnoliopsida</taxon>
        <taxon>eudicotyledons</taxon>
        <taxon>Gunneridae</taxon>
        <taxon>Pentapetalae</taxon>
        <taxon>Caryophyllales</taxon>
        <taxon>Cactineae</taxon>
        <taxon>Cactaceae</taxon>
        <taxon>Opuntioideae</taxon>
        <taxon>Opuntia</taxon>
    </lineage>
</organism>
<sequence>MIRRAMGIEKWTVKEGKMELNEMRMTNCKKICVNPCSGDCSIMVNRKASTSVIFVVTGGLRIGIEWWQELGLESRRGEKLKYLQPTIDEGEKAEWMCATLVKVSCCASYKGGDGHSSQKVGMH</sequence>
<proteinExistence type="predicted"/>
<evidence type="ECO:0000313" key="1">
    <source>
        <dbReference type="EMBL" id="MBA4662124.1"/>
    </source>
</evidence>
<reference evidence="1" key="1">
    <citation type="journal article" date="2013" name="J. Plant Res.">
        <title>Effect of fungi and light on seed germination of three Opuntia species from semiarid lands of central Mexico.</title>
        <authorList>
            <person name="Delgado-Sanchez P."/>
            <person name="Jimenez-Bremont J.F."/>
            <person name="Guerrero-Gonzalez Mde L."/>
            <person name="Flores J."/>
        </authorList>
    </citation>
    <scope>NUCLEOTIDE SEQUENCE</scope>
    <source>
        <tissue evidence="1">Cladode</tissue>
    </source>
</reference>
<protein>
    <submittedName>
        <fullName evidence="1">Uncharacterized protein</fullName>
    </submittedName>
</protein>
<dbReference type="AlphaFoldDB" id="A0A7C9EJ35"/>
<reference evidence="1" key="2">
    <citation type="submission" date="2020-07" db="EMBL/GenBank/DDBJ databases">
        <authorList>
            <person name="Vera ALvarez R."/>
            <person name="Arias-Moreno D.M."/>
            <person name="Jimenez-Jacinto V."/>
            <person name="Jimenez-Bremont J.F."/>
            <person name="Swaminathan K."/>
            <person name="Moose S.P."/>
            <person name="Guerrero-Gonzalez M.L."/>
            <person name="Marino-Ramirez L."/>
            <person name="Landsman D."/>
            <person name="Rodriguez-Kessler M."/>
            <person name="Delgado-Sanchez P."/>
        </authorList>
    </citation>
    <scope>NUCLEOTIDE SEQUENCE</scope>
    <source>
        <tissue evidence="1">Cladode</tissue>
    </source>
</reference>
<accession>A0A7C9EJ35</accession>